<organism evidence="2 3">
    <name type="scientific">Nocardiopsis metallicus</name>
    <dbReference type="NCBI Taxonomy" id="179819"/>
    <lineage>
        <taxon>Bacteria</taxon>
        <taxon>Bacillati</taxon>
        <taxon>Actinomycetota</taxon>
        <taxon>Actinomycetes</taxon>
        <taxon>Streptosporangiales</taxon>
        <taxon>Nocardiopsidaceae</taxon>
        <taxon>Nocardiopsis</taxon>
    </lineage>
</organism>
<feature type="region of interest" description="Disordered" evidence="1">
    <location>
        <begin position="402"/>
        <end position="421"/>
    </location>
</feature>
<evidence type="ECO:0000313" key="2">
    <source>
        <dbReference type="EMBL" id="MBB5493746.1"/>
    </source>
</evidence>
<comment type="caution">
    <text evidence="2">The sequence shown here is derived from an EMBL/GenBank/DDBJ whole genome shotgun (WGS) entry which is preliminary data.</text>
</comment>
<dbReference type="EMBL" id="JACHDO010000001">
    <property type="protein sequence ID" value="MBB5493746.1"/>
    <property type="molecule type" value="Genomic_DNA"/>
</dbReference>
<gene>
    <name evidence="2" type="ORF">HNR07_004883</name>
</gene>
<dbReference type="SUPFAM" id="SSF48452">
    <property type="entry name" value="TPR-like"/>
    <property type="match status" value="1"/>
</dbReference>
<sequence>MTSDLPGAWKTLEAGDAPAAVRSLRASADDLPVRDLAEFSAAVARDQGLDDLATVSEALREQPDSAQACYDFGFECLEAGAPHLAVPALRAARALAPAAAPALWELVSALEDEERHADAVRELRAWRGDLPDWPGGYLLAYNALCSGDVGTAREVLDHLSTPGDDSWDLAHDRITRMVDRAGTARTAGALDGQDLRGWQFTLTGSILGHLSPFGFDEGMNGRFAHLGDQYALCRNGLLNLAAVLEAAGTRPDAVMPLPDRSSRILGLAAARLLDLPVVPVDPERSDALVVAYDLNDSEPELLRALVPRAPGQILFERASCWTSPPGVSADVVDVLHQHVVEPWGETLRMPPGPDSEVERIPADDSPEGELAERILAAEPEEGEEDRGAALVPFAEAVADHWARGPRLPVATSGPVRSSRFE</sequence>
<protein>
    <recommendedName>
        <fullName evidence="4">Tetratricopeptide repeat protein</fullName>
    </recommendedName>
</protein>
<reference evidence="2 3" key="1">
    <citation type="submission" date="2020-08" db="EMBL/GenBank/DDBJ databases">
        <title>Sequencing the genomes of 1000 actinobacteria strains.</title>
        <authorList>
            <person name="Klenk H.-P."/>
        </authorList>
    </citation>
    <scope>NUCLEOTIDE SEQUENCE [LARGE SCALE GENOMIC DNA]</scope>
    <source>
        <strain evidence="2 3">DSM 44598</strain>
    </source>
</reference>
<dbReference type="InterPro" id="IPR011990">
    <property type="entry name" value="TPR-like_helical_dom_sf"/>
</dbReference>
<keyword evidence="3" id="KW-1185">Reference proteome</keyword>
<dbReference type="RefSeq" id="WP_184366886.1">
    <property type="nucleotide sequence ID" value="NZ_BAAAKM010000062.1"/>
</dbReference>
<evidence type="ECO:0008006" key="4">
    <source>
        <dbReference type="Google" id="ProtNLM"/>
    </source>
</evidence>
<dbReference type="Gene3D" id="1.25.40.10">
    <property type="entry name" value="Tetratricopeptide repeat domain"/>
    <property type="match status" value="1"/>
</dbReference>
<evidence type="ECO:0000313" key="3">
    <source>
        <dbReference type="Proteomes" id="UP000579647"/>
    </source>
</evidence>
<evidence type="ECO:0000256" key="1">
    <source>
        <dbReference type="SAM" id="MobiDB-lite"/>
    </source>
</evidence>
<feature type="region of interest" description="Disordered" evidence="1">
    <location>
        <begin position="345"/>
        <end position="367"/>
    </location>
</feature>
<accession>A0A840WPV3</accession>
<dbReference type="Proteomes" id="UP000579647">
    <property type="component" value="Unassembled WGS sequence"/>
</dbReference>
<dbReference type="AlphaFoldDB" id="A0A840WPV3"/>
<name>A0A840WPV3_9ACTN</name>
<proteinExistence type="predicted"/>